<evidence type="ECO:0000256" key="1">
    <source>
        <dbReference type="SAM" id="Phobius"/>
    </source>
</evidence>
<dbReference type="Proteomes" id="UP000178449">
    <property type="component" value="Unassembled WGS sequence"/>
</dbReference>
<keyword evidence="1" id="KW-1133">Transmembrane helix</keyword>
<dbReference type="STRING" id="1817772.A2527_12820"/>
<evidence type="ECO:0000313" key="3">
    <source>
        <dbReference type="Proteomes" id="UP000178449"/>
    </source>
</evidence>
<gene>
    <name evidence="2" type="ORF">A2527_12820</name>
</gene>
<feature type="transmembrane region" description="Helical" evidence="1">
    <location>
        <begin position="47"/>
        <end position="69"/>
    </location>
</feature>
<organism evidence="2 3">
    <name type="scientific">Candidatus Lambdaproteobacteria bacterium RIFOXYD2_FULL_50_16</name>
    <dbReference type="NCBI Taxonomy" id="1817772"/>
    <lineage>
        <taxon>Bacteria</taxon>
        <taxon>Pseudomonadati</taxon>
        <taxon>Pseudomonadota</taxon>
        <taxon>Candidatus Lambdaproteobacteria</taxon>
    </lineage>
</organism>
<evidence type="ECO:0000313" key="2">
    <source>
        <dbReference type="EMBL" id="OGG94826.1"/>
    </source>
</evidence>
<comment type="caution">
    <text evidence="2">The sequence shown here is derived from an EMBL/GenBank/DDBJ whole genome shotgun (WGS) entry which is preliminary data.</text>
</comment>
<keyword evidence="1" id="KW-0812">Transmembrane</keyword>
<proteinExistence type="predicted"/>
<name>A0A1F6G9P5_9PROT</name>
<dbReference type="AlphaFoldDB" id="A0A1F6G9P5"/>
<reference evidence="2 3" key="1">
    <citation type="journal article" date="2016" name="Nat. Commun.">
        <title>Thousands of microbial genomes shed light on interconnected biogeochemical processes in an aquifer system.</title>
        <authorList>
            <person name="Anantharaman K."/>
            <person name="Brown C.T."/>
            <person name="Hug L.A."/>
            <person name="Sharon I."/>
            <person name="Castelle C.J."/>
            <person name="Probst A.J."/>
            <person name="Thomas B.C."/>
            <person name="Singh A."/>
            <person name="Wilkins M.J."/>
            <person name="Karaoz U."/>
            <person name="Brodie E.L."/>
            <person name="Williams K.H."/>
            <person name="Hubbard S.S."/>
            <person name="Banfield J.F."/>
        </authorList>
    </citation>
    <scope>NUCLEOTIDE SEQUENCE [LARGE SCALE GENOMIC DNA]</scope>
</reference>
<feature type="transmembrane region" description="Helical" evidence="1">
    <location>
        <begin position="12"/>
        <end position="35"/>
    </location>
</feature>
<dbReference type="EMBL" id="MFNE01000033">
    <property type="protein sequence ID" value="OGG94826.1"/>
    <property type="molecule type" value="Genomic_DNA"/>
</dbReference>
<accession>A0A1F6G9P5</accession>
<keyword evidence="1" id="KW-0472">Membrane</keyword>
<protein>
    <submittedName>
        <fullName evidence="2">Uncharacterized protein</fullName>
    </submittedName>
</protein>
<sequence length="79" mass="8735">MDLCCCLATFNVAWLTNLTPGILAAIPVILGYYLFKSAKPTWVSAALYLPLLLVSLWTYPPTALLVFPLEMLFVKTAAR</sequence>